<accession>A0ABR7D5T1</accession>
<organism evidence="1 2">
    <name type="scientific">Butyricimonas hominis</name>
    <dbReference type="NCBI Taxonomy" id="2763032"/>
    <lineage>
        <taxon>Bacteria</taxon>
        <taxon>Pseudomonadati</taxon>
        <taxon>Bacteroidota</taxon>
        <taxon>Bacteroidia</taxon>
        <taxon>Bacteroidales</taxon>
        <taxon>Odoribacteraceae</taxon>
        <taxon>Butyricimonas</taxon>
    </lineage>
</organism>
<sequence>MFLVNVKEALGYTHEQTLDSSYALITGMLQEYAYMCNERNKLLYGDEEDEDEPFEWVELVDFTTGKTKRYKKYKDAGSRI</sequence>
<evidence type="ECO:0000313" key="1">
    <source>
        <dbReference type="EMBL" id="MBC5623327.1"/>
    </source>
</evidence>
<name>A0ABR7D5T1_9BACT</name>
<proteinExistence type="predicted"/>
<gene>
    <name evidence="1" type="ORF">H8S64_19705</name>
</gene>
<dbReference type="EMBL" id="JACOOH010000010">
    <property type="protein sequence ID" value="MBC5623327.1"/>
    <property type="molecule type" value="Genomic_DNA"/>
</dbReference>
<dbReference type="Proteomes" id="UP000646484">
    <property type="component" value="Unassembled WGS sequence"/>
</dbReference>
<keyword evidence="2" id="KW-1185">Reference proteome</keyword>
<protein>
    <submittedName>
        <fullName evidence="1">Uncharacterized protein</fullName>
    </submittedName>
</protein>
<reference evidence="1 2" key="1">
    <citation type="submission" date="2020-08" db="EMBL/GenBank/DDBJ databases">
        <title>Genome public.</title>
        <authorList>
            <person name="Liu C."/>
            <person name="Sun Q."/>
        </authorList>
    </citation>
    <scope>NUCLEOTIDE SEQUENCE [LARGE SCALE GENOMIC DNA]</scope>
    <source>
        <strain evidence="1 2">NSJ-56</strain>
    </source>
</reference>
<comment type="caution">
    <text evidence="1">The sequence shown here is derived from an EMBL/GenBank/DDBJ whole genome shotgun (WGS) entry which is preliminary data.</text>
</comment>
<evidence type="ECO:0000313" key="2">
    <source>
        <dbReference type="Proteomes" id="UP000646484"/>
    </source>
</evidence>